<accession>A0AAV9PK25</accession>
<sequence length="378" mass="42640">MARYDWSSGQVYHELIVRQEMRAPLPWEHWCQGAKLSKHRSSYGADSLLNSALRKAVCNIRHVDPDTLRALPPSIVEIIWKAVKREESFGVWKQFVEAGFGSESTPHFARIGRLDKPLVDHFITMRSPGFGWLVDLELSVLDFSHQDFKSLSVLHNLENLTVFRESPTAGSGISSVSNPFNDGSLAALSSRAAAEGTLTRFRRLIIYDAKGVTEKSFGILCSFPALDFYCVVGTGVKPRRNAVAGAHGWMRTAETSRFSRYIQEYNLRFQYDNHGHASLRDIIKGFVQKQRSEEHCNSAVLTCAIRPGQSENPCLVQELSQIKVFERDWNFHEAASRVSDTKRKAPAAELDPKNDSLAKRRKIKDGKRIGFDQMLDGL</sequence>
<gene>
    <name evidence="2" type="ORF">LTR77_003107</name>
</gene>
<evidence type="ECO:0000256" key="1">
    <source>
        <dbReference type="SAM" id="MobiDB-lite"/>
    </source>
</evidence>
<dbReference type="AlphaFoldDB" id="A0AAV9PK25"/>
<dbReference type="Proteomes" id="UP001337655">
    <property type="component" value="Unassembled WGS sequence"/>
</dbReference>
<dbReference type="RefSeq" id="XP_064661703.1">
    <property type="nucleotide sequence ID" value="XM_064800364.1"/>
</dbReference>
<name>A0AAV9PK25_9PEZI</name>
<proteinExistence type="predicted"/>
<dbReference type="EMBL" id="JAVRRT010000004">
    <property type="protein sequence ID" value="KAK5172985.1"/>
    <property type="molecule type" value="Genomic_DNA"/>
</dbReference>
<dbReference type="GeneID" id="89924454"/>
<comment type="caution">
    <text evidence="2">The sequence shown here is derived from an EMBL/GenBank/DDBJ whole genome shotgun (WGS) entry which is preliminary data.</text>
</comment>
<protein>
    <submittedName>
        <fullName evidence="2">Uncharacterized protein</fullName>
    </submittedName>
</protein>
<feature type="region of interest" description="Disordered" evidence="1">
    <location>
        <begin position="336"/>
        <end position="362"/>
    </location>
</feature>
<reference evidence="2 3" key="1">
    <citation type="submission" date="2023-08" db="EMBL/GenBank/DDBJ databases">
        <title>Black Yeasts Isolated from many extreme environments.</title>
        <authorList>
            <person name="Coleine C."/>
            <person name="Stajich J.E."/>
            <person name="Selbmann L."/>
        </authorList>
    </citation>
    <scope>NUCLEOTIDE SEQUENCE [LARGE SCALE GENOMIC DNA]</scope>
    <source>
        <strain evidence="2 3">CCFEE 5935</strain>
    </source>
</reference>
<evidence type="ECO:0000313" key="2">
    <source>
        <dbReference type="EMBL" id="KAK5172985.1"/>
    </source>
</evidence>
<evidence type="ECO:0000313" key="3">
    <source>
        <dbReference type="Proteomes" id="UP001337655"/>
    </source>
</evidence>
<keyword evidence="3" id="KW-1185">Reference proteome</keyword>
<organism evidence="2 3">
    <name type="scientific">Saxophila tyrrhenica</name>
    <dbReference type="NCBI Taxonomy" id="1690608"/>
    <lineage>
        <taxon>Eukaryota</taxon>
        <taxon>Fungi</taxon>
        <taxon>Dikarya</taxon>
        <taxon>Ascomycota</taxon>
        <taxon>Pezizomycotina</taxon>
        <taxon>Dothideomycetes</taxon>
        <taxon>Dothideomycetidae</taxon>
        <taxon>Mycosphaerellales</taxon>
        <taxon>Extremaceae</taxon>
        <taxon>Saxophila</taxon>
    </lineage>
</organism>